<name>S2VZ13_9ACTN</name>
<dbReference type="HOGENOM" id="CLU_076582_1_0_11"/>
<keyword evidence="3" id="KW-0479">Metal-binding</keyword>
<evidence type="ECO:0000256" key="7">
    <source>
        <dbReference type="ARBA" id="ARBA00030236"/>
    </source>
</evidence>
<evidence type="ECO:0000256" key="1">
    <source>
        <dbReference type="ARBA" id="ARBA00014413"/>
    </source>
</evidence>
<organism evidence="11 12">
    <name type="scientific">Propionimicrobium lymphophilum ACS-093-V-SCH5</name>
    <dbReference type="NCBI Taxonomy" id="883161"/>
    <lineage>
        <taxon>Bacteria</taxon>
        <taxon>Bacillati</taxon>
        <taxon>Actinomycetota</taxon>
        <taxon>Actinomycetes</taxon>
        <taxon>Propionibacteriales</taxon>
        <taxon>Propionibacteriaceae</taxon>
        <taxon>Propionimicrobium</taxon>
    </lineage>
</organism>
<protein>
    <recommendedName>
        <fullName evidence="1">Coproheme decarboxylase</fullName>
        <ecNumber evidence="10">1.3.98.5</ecNumber>
    </recommendedName>
    <alternativeName>
        <fullName evidence="6">Coproheme III oxidative decarboxylase</fullName>
    </alternativeName>
    <alternativeName>
        <fullName evidence="7">Hydrogen peroxide-dependent heme synthase</fullName>
    </alternativeName>
</protein>
<comment type="caution">
    <text evidence="11">The sequence shown here is derived from an EMBL/GenBank/DDBJ whole genome shotgun (WGS) entry which is preliminary data.</text>
</comment>
<evidence type="ECO:0000256" key="9">
    <source>
        <dbReference type="ARBA" id="ARBA00049935"/>
    </source>
</evidence>
<evidence type="ECO:0000256" key="10">
    <source>
        <dbReference type="ARBA" id="ARBA00050019"/>
    </source>
</evidence>
<comment type="pathway">
    <text evidence="5">Porphyrin-containing compound metabolism.</text>
</comment>
<dbReference type="EC" id="1.3.98.5" evidence="10"/>
<proteinExistence type="predicted"/>
<dbReference type="NCBIfam" id="NF042928">
    <property type="entry name" value="HemQ_actino"/>
    <property type="match status" value="1"/>
</dbReference>
<dbReference type="InterPro" id="IPR011008">
    <property type="entry name" value="Dimeric_a/b-barrel"/>
</dbReference>
<dbReference type="Pfam" id="PF06778">
    <property type="entry name" value="Chlor_dismutase"/>
    <property type="match status" value="1"/>
</dbReference>
<dbReference type="Gene3D" id="3.30.70.1030">
    <property type="entry name" value="Apc35880, domain 1"/>
    <property type="match status" value="1"/>
</dbReference>
<dbReference type="STRING" id="883161.HMPREF9306_01660"/>
<keyword evidence="2" id="KW-0349">Heme</keyword>
<dbReference type="OrthoDB" id="9773646at2"/>
<keyword evidence="4" id="KW-0408">Iron</keyword>
<dbReference type="InterPro" id="IPR010644">
    <property type="entry name" value="ChdC/CLD"/>
</dbReference>
<evidence type="ECO:0000256" key="3">
    <source>
        <dbReference type="ARBA" id="ARBA00022723"/>
    </source>
</evidence>
<dbReference type="PANTHER" id="PTHR36843:SF1">
    <property type="entry name" value="COPROHEME DECARBOXYLASE"/>
    <property type="match status" value="1"/>
</dbReference>
<dbReference type="Proteomes" id="UP000014417">
    <property type="component" value="Unassembled WGS sequence"/>
</dbReference>
<dbReference type="SUPFAM" id="SSF54909">
    <property type="entry name" value="Dimeric alpha+beta barrel"/>
    <property type="match status" value="1"/>
</dbReference>
<reference evidence="11 12" key="1">
    <citation type="submission" date="2013-04" db="EMBL/GenBank/DDBJ databases">
        <title>The Genome Sequence of Propionimicrobium lymphophilum ACS-093-V-SCH5.</title>
        <authorList>
            <consortium name="The Broad Institute Genomics Platform"/>
            <person name="Earl A."/>
            <person name="Ward D."/>
            <person name="Feldgarden M."/>
            <person name="Gevers D."/>
            <person name="Saerens B."/>
            <person name="Vaneechoutte M."/>
            <person name="Walker B."/>
            <person name="Young S."/>
            <person name="Zeng Q."/>
            <person name="Gargeya S."/>
            <person name="Fitzgerald M."/>
            <person name="Haas B."/>
            <person name="Abouelleil A."/>
            <person name="Allen A.W."/>
            <person name="Alvarado L."/>
            <person name="Arachchi H.M."/>
            <person name="Berlin A.M."/>
            <person name="Chapman S.B."/>
            <person name="Gainer-Dewar J."/>
            <person name="Goldberg J."/>
            <person name="Griggs A."/>
            <person name="Gujja S."/>
            <person name="Hansen M."/>
            <person name="Howarth C."/>
            <person name="Imamovic A."/>
            <person name="Ireland A."/>
            <person name="Larimer J."/>
            <person name="McCowan C."/>
            <person name="Murphy C."/>
            <person name="Pearson M."/>
            <person name="Poon T.W."/>
            <person name="Priest M."/>
            <person name="Roberts A."/>
            <person name="Saif S."/>
            <person name="Shea T."/>
            <person name="Sisk P."/>
            <person name="Sykes S."/>
            <person name="Wortman J."/>
            <person name="Nusbaum C."/>
            <person name="Birren B."/>
        </authorList>
    </citation>
    <scope>NUCLEOTIDE SEQUENCE [LARGE SCALE GENOMIC DNA]</scope>
    <source>
        <strain evidence="11 12">ACS-093-V-SCH5</strain>
    </source>
</reference>
<accession>S2VZ13</accession>
<dbReference type="AlphaFoldDB" id="S2VZ13"/>
<dbReference type="GO" id="GO:0016491">
    <property type="term" value="F:oxidoreductase activity"/>
    <property type="evidence" value="ECO:0007669"/>
    <property type="project" value="InterPro"/>
</dbReference>
<evidence type="ECO:0000256" key="6">
    <source>
        <dbReference type="ARBA" id="ARBA00029882"/>
    </source>
</evidence>
<dbReference type="PATRIC" id="fig|883161.3.peg.1645"/>
<evidence type="ECO:0000256" key="2">
    <source>
        <dbReference type="ARBA" id="ARBA00022617"/>
    </source>
</evidence>
<dbReference type="EMBL" id="AGZR01000009">
    <property type="protein sequence ID" value="EPD32096.1"/>
    <property type="molecule type" value="Genomic_DNA"/>
</dbReference>
<dbReference type="GO" id="GO:0046872">
    <property type="term" value="F:metal ion binding"/>
    <property type="evidence" value="ECO:0007669"/>
    <property type="project" value="UniProtKB-KW"/>
</dbReference>
<evidence type="ECO:0000256" key="8">
    <source>
        <dbReference type="ARBA" id="ARBA00049896"/>
    </source>
</evidence>
<evidence type="ECO:0000256" key="5">
    <source>
        <dbReference type="ARBA" id="ARBA00023444"/>
    </source>
</evidence>
<dbReference type="GO" id="GO:0020037">
    <property type="term" value="F:heme binding"/>
    <property type="evidence" value="ECO:0007669"/>
    <property type="project" value="InterPro"/>
</dbReference>
<evidence type="ECO:0000313" key="11">
    <source>
        <dbReference type="EMBL" id="EPD32096.1"/>
    </source>
</evidence>
<evidence type="ECO:0000313" key="12">
    <source>
        <dbReference type="Proteomes" id="UP000014417"/>
    </source>
</evidence>
<comment type="catalytic activity">
    <reaction evidence="8">
        <text>Fe-coproporphyrin III + 2 H2O2 + 2 H(+) = heme b + 2 CO2 + 4 H2O</text>
        <dbReference type="Rhea" id="RHEA:56516"/>
        <dbReference type="ChEBI" id="CHEBI:15377"/>
        <dbReference type="ChEBI" id="CHEBI:15378"/>
        <dbReference type="ChEBI" id="CHEBI:16240"/>
        <dbReference type="ChEBI" id="CHEBI:16526"/>
        <dbReference type="ChEBI" id="CHEBI:60344"/>
        <dbReference type="ChEBI" id="CHEBI:68438"/>
        <dbReference type="EC" id="1.3.98.5"/>
    </reaction>
    <physiologicalReaction direction="left-to-right" evidence="8">
        <dbReference type="Rhea" id="RHEA:56517"/>
    </physiologicalReaction>
</comment>
<keyword evidence="12" id="KW-1185">Reference proteome</keyword>
<dbReference type="PANTHER" id="PTHR36843">
    <property type="entry name" value="HEME-DEPENDENT PEROXIDASE YWFI-RELATED"/>
    <property type="match status" value="1"/>
</dbReference>
<sequence>MTQKHLSAREINEMIDYTCWAVFNRTSGMPEDNTALVEETLAKHPDLKIRGWYDVSGSQPNAQLMIWAHGPSFDGVQDALRDIKIALNGGLGNHEVEMTWSAFGMHRPAEFNKGNVPAFLAGKPEGEWVCVYPFVRSYDWYVIDPSERRKMLLEHGNIGRANPQIRSSTLAAFGFGDYEWVVSLEADHPWQIVDLMRQMRDSEARLHVRNEYPFHFGHRVKVSEIVNVLI</sequence>
<comment type="cofactor">
    <cofactor evidence="9">
        <name>Fe-coproporphyrin III</name>
        <dbReference type="ChEBI" id="CHEBI:68438"/>
    </cofactor>
</comment>
<dbReference type="RefSeq" id="WP_016456471.1">
    <property type="nucleotide sequence ID" value="NZ_KE150269.1"/>
</dbReference>
<gene>
    <name evidence="11" type="ORF">HMPREF9306_01660</name>
</gene>
<evidence type="ECO:0000256" key="4">
    <source>
        <dbReference type="ARBA" id="ARBA00023004"/>
    </source>
</evidence>